<gene>
    <name evidence="1" type="ORF">BDN72DRAFT_865327</name>
</gene>
<accession>A0ACD3A2Z1</accession>
<protein>
    <submittedName>
        <fullName evidence="1">Uncharacterized protein</fullName>
    </submittedName>
</protein>
<reference evidence="1 2" key="1">
    <citation type="journal article" date="2019" name="Nat. Ecol. Evol.">
        <title>Megaphylogeny resolves global patterns of mushroom evolution.</title>
        <authorList>
            <person name="Varga T."/>
            <person name="Krizsan K."/>
            <person name="Foldi C."/>
            <person name="Dima B."/>
            <person name="Sanchez-Garcia M."/>
            <person name="Sanchez-Ramirez S."/>
            <person name="Szollosi G.J."/>
            <person name="Szarkandi J.G."/>
            <person name="Papp V."/>
            <person name="Albert L."/>
            <person name="Andreopoulos W."/>
            <person name="Angelini C."/>
            <person name="Antonin V."/>
            <person name="Barry K.W."/>
            <person name="Bougher N.L."/>
            <person name="Buchanan P."/>
            <person name="Buyck B."/>
            <person name="Bense V."/>
            <person name="Catcheside P."/>
            <person name="Chovatia M."/>
            <person name="Cooper J."/>
            <person name="Damon W."/>
            <person name="Desjardin D."/>
            <person name="Finy P."/>
            <person name="Geml J."/>
            <person name="Haridas S."/>
            <person name="Hughes K."/>
            <person name="Justo A."/>
            <person name="Karasinski D."/>
            <person name="Kautmanova I."/>
            <person name="Kiss B."/>
            <person name="Kocsube S."/>
            <person name="Kotiranta H."/>
            <person name="LaButti K.M."/>
            <person name="Lechner B.E."/>
            <person name="Liimatainen K."/>
            <person name="Lipzen A."/>
            <person name="Lukacs Z."/>
            <person name="Mihaltcheva S."/>
            <person name="Morgado L.N."/>
            <person name="Niskanen T."/>
            <person name="Noordeloos M.E."/>
            <person name="Ohm R.A."/>
            <person name="Ortiz-Santana B."/>
            <person name="Ovrebo C."/>
            <person name="Racz N."/>
            <person name="Riley R."/>
            <person name="Savchenko A."/>
            <person name="Shiryaev A."/>
            <person name="Soop K."/>
            <person name="Spirin V."/>
            <person name="Szebenyi C."/>
            <person name="Tomsovsky M."/>
            <person name="Tulloss R.E."/>
            <person name="Uehling J."/>
            <person name="Grigoriev I.V."/>
            <person name="Vagvolgyi C."/>
            <person name="Papp T."/>
            <person name="Martin F.M."/>
            <person name="Miettinen O."/>
            <person name="Hibbett D.S."/>
            <person name="Nagy L.G."/>
        </authorList>
    </citation>
    <scope>NUCLEOTIDE SEQUENCE [LARGE SCALE GENOMIC DNA]</scope>
    <source>
        <strain evidence="1 2">NL-1719</strain>
    </source>
</reference>
<name>A0ACD3A2Z1_9AGAR</name>
<organism evidence="1 2">
    <name type="scientific">Pluteus cervinus</name>
    <dbReference type="NCBI Taxonomy" id="181527"/>
    <lineage>
        <taxon>Eukaryota</taxon>
        <taxon>Fungi</taxon>
        <taxon>Dikarya</taxon>
        <taxon>Basidiomycota</taxon>
        <taxon>Agaricomycotina</taxon>
        <taxon>Agaricomycetes</taxon>
        <taxon>Agaricomycetidae</taxon>
        <taxon>Agaricales</taxon>
        <taxon>Pluteineae</taxon>
        <taxon>Pluteaceae</taxon>
        <taxon>Pluteus</taxon>
    </lineage>
</organism>
<evidence type="ECO:0000313" key="1">
    <source>
        <dbReference type="EMBL" id="TFK59227.1"/>
    </source>
</evidence>
<keyword evidence="2" id="KW-1185">Reference proteome</keyword>
<dbReference type="EMBL" id="ML209043">
    <property type="protein sequence ID" value="TFK59227.1"/>
    <property type="molecule type" value="Genomic_DNA"/>
</dbReference>
<evidence type="ECO:0000313" key="2">
    <source>
        <dbReference type="Proteomes" id="UP000308600"/>
    </source>
</evidence>
<proteinExistence type="predicted"/>
<dbReference type="Proteomes" id="UP000308600">
    <property type="component" value="Unassembled WGS sequence"/>
</dbReference>
<sequence length="1584" mass="178278">MSAKYSLLHVMLVTPDRHSIGSDQGEQEEDTEGGDDTGDSEDDGEEEDDDGEEKDDDGEEKDDDGEEKDDDGEEKDDDGEEKDDDKNEDDHSPRNVGDYSDSEYESDSGSSSDSSADSQPVKAVRRRPIRTLAHLSVNTATNINPVGQSTPVPEGISPHTEANIALARMQVSDDAPMSPPHAITFSDEELSPDAEAARAALGLHHGYATNMPEFDDGDIDMNEGGFVNWSDSPPAGQEGSPQAPPRKRGRQSSVISAAASPQQKRTIKRPKLRHLAKFTDETTVVGRSYQHDDDEDSVGGMRRVNPSASHHAIARVDLADVPEEVCADVHPAQAEVMDIIAQEASTDLSNGRSWDSLTVHPIRLSMLRDMYLQKDQEHAVELLKRRSEVKIDPQFKVDSESGDLVWRINRHYLDYFCVSSDRIGLDACLPNGVPSPGYQVLIDCNPNANFTARYGHLGFDPTGGMFYLGSAPSGELWLGMRKRLTSELEKGPSLQDIKEPKVNRDRWQYLYMFVSYCLSQIPNSTIRVQHQYGGADEDWWSGSSSVWASRLSDTPSMFQIRLTNIHSEHRPYSISHEKTERLSDLMRDGWEEWVSGAPDAWTEDGWLLQHEPHSVVYRYGQNQRINQHPTREADNWERDLDYNHIDTLNVALASHIEATYVTQWEDRPIHRVLRGDGQVYNSPHEELREAVVLDELPITDAQGREIRVYGPEGDYRPRRKPLVEELNPCYPQAFLMAYGHVQARTTPHMLDSVFAEINTALGIDVRPGEGEVDVDDTFDPRDHGVLMPIMTQGYNEFSHRIRASAQRHEVQLGKVTTAMAGSYLPEGSQKRAKWTTIVEGCQAGLPHENFNTQIQLPDVPRSMRMEIVTSTKISRIPQHHRRGKSIFNIIIRSFCAGWSIPEIIGTLKEHFLVLRPKAFPELYKWMTYGICVVIERIWKRWAFQLPLGVRPDPDLVELVAVLERTLAYAHTGNTKVLASSLMRPMWLVISLFKQGLPVFAPAIQFTERFIHVPLGAWPHGDDGMPASASMRAQVFNFEDQQFEVFAAHFRIFLAIHRPQTVNDGASHSHELRISMAIAKVALQVLFQDVRVLVSDGVTKNCKTLLQSREPVEKLQAENSRHSLSLWVKHRHPLRYGEEAFENLLRAVVPDQQRHTYGLPANEDEKLSVDGWVTQLISNRKTVASSPFFTKAGSFQTVLCVAVERIEGYARSGPANMMNDFVIDAFSRAAKALYINFVPWKPPRSALGGAPPSRPVYDYWMFLNQANHTRHSQTPLVNPATQARMEAEDQDVNAKWSIGQVTLQNLPRYFHRVSTPTEWRIESANLDSDGCDKIAKAYREVFDLFDMHNPVHHCVLMHAIFLTAMLPSVAFETKGYPKNMTPTELDQWIRKRPYIIKAGGGRGAKEKGPFVVQFVVYFLALSTQTTSLRKDYEETNSLPPKWSKKHSIKGLTCIQYIRIGLAHGLRDRVFKAARMSRDKEEGDWVAATEAEIKTRRDTIEQLLFDGQYGPFKATAFVLGKEQANKLANLGQLKLDPNLEALGVAGTSGSKRGRQLSTVNHSAAEVKRGRWAEGEDDAMEDVVESD</sequence>